<dbReference type="EMBL" id="JASOOE010000001">
    <property type="protein sequence ID" value="MDK7186466.1"/>
    <property type="molecule type" value="Genomic_DNA"/>
</dbReference>
<name>A0AAJ1V2L1_9LACT</name>
<evidence type="ECO:0000259" key="1">
    <source>
        <dbReference type="Pfam" id="PF08864"/>
    </source>
</evidence>
<dbReference type="InterPro" id="IPR014963">
    <property type="entry name" value="UPF0302_N"/>
</dbReference>
<dbReference type="Proteomes" id="UP001229251">
    <property type="component" value="Unassembled WGS sequence"/>
</dbReference>
<proteinExistence type="predicted"/>
<evidence type="ECO:0000313" key="3">
    <source>
        <dbReference type="Proteomes" id="UP001229251"/>
    </source>
</evidence>
<protein>
    <submittedName>
        <fullName evidence="2">YpiB family protein</fullName>
    </submittedName>
</protein>
<dbReference type="Gene3D" id="3.40.1530.30">
    <property type="entry name" value="Uncharacterised family UPF0302, N-terminal domain"/>
    <property type="match status" value="1"/>
</dbReference>
<dbReference type="InterPro" id="IPR038091">
    <property type="entry name" value="UPF0302_N_sf"/>
</dbReference>
<feature type="domain" description="UPF0302" evidence="1">
    <location>
        <begin position="6"/>
        <end position="93"/>
    </location>
</feature>
<organism evidence="2 3">
    <name type="scientific">Facklamia hominis</name>
    <dbReference type="NCBI Taxonomy" id="178214"/>
    <lineage>
        <taxon>Bacteria</taxon>
        <taxon>Bacillati</taxon>
        <taxon>Bacillota</taxon>
        <taxon>Bacilli</taxon>
        <taxon>Lactobacillales</taxon>
        <taxon>Aerococcaceae</taxon>
        <taxon>Facklamia</taxon>
    </lineage>
</organism>
<reference evidence="2" key="1">
    <citation type="submission" date="2023-05" db="EMBL/GenBank/DDBJ databases">
        <title>Cataloging the Phylogenetic Diversity of Human Bladder Bacteria.</title>
        <authorList>
            <person name="Du J."/>
        </authorList>
    </citation>
    <scope>NUCLEOTIDE SEQUENCE</scope>
    <source>
        <strain evidence="2">UMB1231</strain>
    </source>
</reference>
<dbReference type="AlphaFoldDB" id="A0AAJ1V2L1"/>
<dbReference type="RefSeq" id="WP_006907518.1">
    <property type="nucleotide sequence ID" value="NZ_JASOOE010000001.1"/>
</dbReference>
<comment type="caution">
    <text evidence="2">The sequence shown here is derived from an EMBL/GenBank/DDBJ whole genome shotgun (WGS) entry which is preliminary data.</text>
</comment>
<evidence type="ECO:0000313" key="2">
    <source>
        <dbReference type="EMBL" id="MDK7186466.1"/>
    </source>
</evidence>
<dbReference type="Pfam" id="PF08864">
    <property type="entry name" value="UPF0302"/>
    <property type="match status" value="1"/>
</dbReference>
<accession>A0AAJ1V2L1</accession>
<gene>
    <name evidence="2" type="ORF">QP433_00545</name>
</gene>
<sequence>MTYQQEKLQMIDWLIVNRPHFDRQVNAFYHYLQAHPSVLSLLEFSDQVIFAPLAFKISYQQTQESYFTYFKGDYSYRSIDQAFHDFRLNARSQKKIYYIELDCPDYYYYCQKMNIFVENPFAPLCGDLLKEVDYTADQLAKEGQRQVLMEHINQALIEHDRTKFDVLTNILRQAT</sequence>